<feature type="domain" description="U3 small nucleolar RNA-associated protein 20 N-terminal" evidence="2">
    <location>
        <begin position="871"/>
        <end position="1491"/>
    </location>
</feature>
<feature type="compositionally biased region" description="Basic residues" evidence="1">
    <location>
        <begin position="2679"/>
        <end position="2707"/>
    </location>
</feature>
<feature type="domain" description="U3 small nucleolar RNA-associated protein 20" evidence="3">
    <location>
        <begin position="1786"/>
        <end position="2003"/>
    </location>
</feature>
<dbReference type="PANTHER" id="PTHR17695">
    <property type="entry name" value="SMALL SUBUNIT PROCESSOME COMPONENT 20 HOMOLOG"/>
    <property type="match status" value="1"/>
</dbReference>
<evidence type="ECO:0000256" key="1">
    <source>
        <dbReference type="SAM" id="MobiDB-lite"/>
    </source>
</evidence>
<dbReference type="GO" id="GO:0030686">
    <property type="term" value="C:90S preribosome"/>
    <property type="evidence" value="ECO:0007669"/>
    <property type="project" value="TreeGrafter"/>
</dbReference>
<dbReference type="Pfam" id="PF07539">
    <property type="entry name" value="UTP20_N"/>
    <property type="match status" value="1"/>
</dbReference>
<dbReference type="EMBL" id="OV651814">
    <property type="protein sequence ID" value="CAH1106402.1"/>
    <property type="molecule type" value="Genomic_DNA"/>
</dbReference>
<evidence type="ECO:0000313" key="5">
    <source>
        <dbReference type="EMBL" id="CAH1106402.1"/>
    </source>
</evidence>
<dbReference type="InterPro" id="IPR046523">
    <property type="entry name" value="UTP20_dom"/>
</dbReference>
<dbReference type="InterPro" id="IPR057525">
    <property type="entry name" value="UTP20_C"/>
</dbReference>
<dbReference type="InterPro" id="IPR052575">
    <property type="entry name" value="SSU_processome_comp_20"/>
</dbReference>
<organism evidence="5 6">
    <name type="scientific">Psylliodes chrysocephalus</name>
    <dbReference type="NCBI Taxonomy" id="3402493"/>
    <lineage>
        <taxon>Eukaryota</taxon>
        <taxon>Metazoa</taxon>
        <taxon>Ecdysozoa</taxon>
        <taxon>Arthropoda</taxon>
        <taxon>Hexapoda</taxon>
        <taxon>Insecta</taxon>
        <taxon>Pterygota</taxon>
        <taxon>Neoptera</taxon>
        <taxon>Endopterygota</taxon>
        <taxon>Coleoptera</taxon>
        <taxon>Polyphaga</taxon>
        <taxon>Cucujiformia</taxon>
        <taxon>Chrysomeloidea</taxon>
        <taxon>Chrysomelidae</taxon>
        <taxon>Galerucinae</taxon>
        <taxon>Alticini</taxon>
        <taxon>Psylliodes</taxon>
    </lineage>
</organism>
<feature type="compositionally biased region" description="Acidic residues" evidence="1">
    <location>
        <begin position="1694"/>
        <end position="1711"/>
    </location>
</feature>
<accession>A0A9P0GEF1</accession>
<protein>
    <recommendedName>
        <fullName evidence="7">Small subunit processome component 20 homolog</fullName>
    </recommendedName>
</protein>
<evidence type="ECO:0000313" key="6">
    <source>
        <dbReference type="Proteomes" id="UP001153636"/>
    </source>
</evidence>
<dbReference type="InterPro" id="IPR011989">
    <property type="entry name" value="ARM-like"/>
</dbReference>
<dbReference type="SUPFAM" id="SSF48371">
    <property type="entry name" value="ARM repeat"/>
    <property type="match status" value="2"/>
</dbReference>
<dbReference type="Pfam" id="PF23099">
    <property type="entry name" value="UTP20_C"/>
    <property type="match status" value="1"/>
</dbReference>
<dbReference type="OrthoDB" id="360653at2759"/>
<evidence type="ECO:0008006" key="7">
    <source>
        <dbReference type="Google" id="ProtNLM"/>
    </source>
</evidence>
<dbReference type="InterPro" id="IPR016024">
    <property type="entry name" value="ARM-type_fold"/>
</dbReference>
<dbReference type="PANTHER" id="PTHR17695:SF11">
    <property type="entry name" value="SMALL SUBUNIT PROCESSOME COMPONENT 20 HOMOLOG"/>
    <property type="match status" value="1"/>
</dbReference>
<dbReference type="Proteomes" id="UP001153636">
    <property type="component" value="Chromosome 2"/>
</dbReference>
<feature type="region of interest" description="Disordered" evidence="1">
    <location>
        <begin position="2660"/>
        <end position="2707"/>
    </location>
</feature>
<gene>
    <name evidence="5" type="ORF">PSYICH_LOCUS7027</name>
</gene>
<keyword evidence="6" id="KW-1185">Reference proteome</keyword>
<dbReference type="InterPro" id="IPR011430">
    <property type="entry name" value="UTP20_N"/>
</dbReference>
<sequence>MKNKSARHKESNTFKFLPFSERISNIDVDVFHKVQHEYSTENEENETFFYQTVIKWEVLNLSQSYENFQKDIRSLNYITLPQLLLIKDNIITILLKHVKEADPLSLQPLLELVVALARDLQKEFHSYFTEILEVLISLLNTKNTEQLEWVFTSLAYLFKFLWRFLIKDINSVFSSLLPLLSDNKPEYINNFAAESFAFVARKVKDKNAFLNILLKAVKNQQDGVTGCGKLLFQVIYGVDGQFHSCAEAMLPFLFEALAQENVSQETLFELLDTVISNIVAQIHPQKGELLWSTYINVLKTLSDKYKLSQHESIVNNINIILKLVGHTIEYKEGKFLQKPTQLIEVLMEIFNSCNQSEDTLLLVCQISILLLSSKNMKISQEHTSMITRKFMSIPYKKVFLYFVDNIKNYASFDALILPSFLRFCVKHELDKETFHLLTKILIHKCTPSTNGINLVKWAKYNLDFKDANNLIMEILTTKIKEENANILKNADDFYCALICLPHLMPKIKEESLTVLVEKLIFFAKCLIENKNSSDIKKSLFFINILLGCLIQLKIDKETVFKLSQKYIFDVILPLTDKPQYISSLQTFSLIISFLNQEDRYLPIDLLTKINAIMEKNFSSPFHEVRLLTAHIYTAFESLPYFDLKHSDDPEAHTEPWKVFSLIYNVESIESNVTTYRNQIQSLEKLNYDKPQMLMCKLTLFKTVPLRYLCGVLYINFQLIWEPVIKIITSHAVGMDINTFWGIFGEELKCVPEYISFSKELVDTFDASCDILEDTFQEVQTLRSKPDFVNYRLLLWKALVSFAHIAEAKTRDVSELLLKFVSTEYIVGNSENLPTQSIKQNTLVNSNLETNEHITDVEKKNPGRKNNRVLIKTLIQKLNVFAQIRSPLSMYREPEIYKLYFDLLQHRDSNVQKYALDCIFTYKHKFLSPYKENLYNLIDDKNFKHEVRTFKIDKDSNIILPDHRDGLIPILMQIVFGKMLVKTGLRTGGKSSGQMRRSIVFRFLADCQEKELLSFLQKLLRPYNNFLQEDPTDIVNTVYKNCSLETFLPLKKLLSTLNLFAVIHEQCGGLMGNEILAYLLKILFVIGSLLKFAFDNISEVHSGYLSILRNLRVTCIKLIEKFFDHFDRYPWTKQEINAVFSVFVWPYIQKLNIEGIHSPTSLLKLIVQWGSNPKYFPLLNKHKEGEKNMYILPHVLNLLINDKCHISVINVIEEMLEKLLSLQSDEEDLKNPIPIDNLLEIDKEILDKVDFVNNLNYGSMILLPHVPVILTKIEKKLLSKFKNLNQKELFILSRISELVWDPILSDKILDLLLPVVIKKCKGSISEEVILRYITTIFNLIKNVDRPHVHLKQLSPLFAEVSYPSSRKILCQILDVISNKSVDEEFKTNATLIGELNAFDKKWIDQPDFERRHDAFKTIQEYVQNDKISISLGVLVIYNCSFFISYENDLSARENSSHTLKKVSSYLTQKYVKQNDLILNETLFNLIRNGLKNVKDNIRNEYISLLGHLARECSQAHFILRDLSKYTSKIDPEVDFFENLIHLQLHRHARALLKFCQITKEQIESPNPRTLTQFILPLVTHYLCKEKFSNKNSVIDAAVESVGVVCRILPWHQYEGILKYYLMKLGSKLEYQKQLVKVIVIILDAFHFDLKNAHLENDNNQQKKVLAKSTQIEGTQNNIVIEQEKYNSLKSKPMNDTEEQESQEDEVEEESEIDDFVNGDNEIDEEEVMPTEEKIKIIEKISILCKSTATRVVKTLQSVLIPKLHKSLAEMTEHENSHKVNRKKLAHEKEDEDLLRIPISLAVIKLLQKLPENILESNLPGVFMKICTFLKSRLESVRKVARETLQKIMLTLGPKYLSALLSEMSPLLARGYQVHVLVFTIHGVLNCLKNTYQPSDLDKILLTVLNFCTSDIFGTLSEEKEVAKIAVKVVEARHSKSYDTLQILAQFITETCLLDLILPIKRVLETSHSFKTAHKAQESLRYVALGLVDNTFIPTESLLKFAYGTSSKSIPQLIPKEKKKKTEKEIEKQMREKEDCFIIPKLPGSRNVYRLQNVKNSTKTNAHLLVEFGLRLCLVLLKREKLKDDAYKPFLDPFIVVFKNCLKSKHIKLSTLTLQCLVWVLKFDLPSLRVHIKSITKDIFGILHKYASAGLSKGDNFDLVVAAFKAMSVQVREVDYYKIDTNQLKILLLYVEQDIHNYDRQATAFNLLKAILSKKINAPELNDVMEKIAELSVVSELDHVRVQSRNVFHQYLMEYPLGNNLEKHLGFYLSQLSYELKFGRESAIEMISTMINSFPLEVLKSNSGTLLVTLGARLINDDEPECRKKIAECISAMLKKLPKADRDPLYDIIVTWLKDKNANHRRLASQICGILVEVEKASFETRLPELTPLLLKQFGIDNAPGKLVRIKTNEEKITSEEKQRIKDHHLFQVLQLLLKLCVHCPSILKQKDLIENLAVHIQTLLAYPHDWVRLGAAQFLGYVLSTLDIDHLTKLIICDEPDDGYLCNDPVNSVKSLTLDLCDQLQPKNIKSDLAEQVIKNLVFVAKVLQTVPAADNKPNLLWLTKRMRKIVNTEIVENASSTTLRTEVFKWIAGVCTALELDNILPIIHHLISPLVRELTTTEEKNAPLRHLAKEVSSLIKAKVGVDVYGNVLLKQQQSLSIKRAERKRSRTQLSVTDPESFAKRKIKRHEKKKEAKKRKIDSLKGTKRNFKKRKTVDLDNSEII</sequence>
<evidence type="ECO:0000259" key="4">
    <source>
        <dbReference type="Pfam" id="PF23099"/>
    </source>
</evidence>
<reference evidence="5" key="1">
    <citation type="submission" date="2022-01" db="EMBL/GenBank/DDBJ databases">
        <authorList>
            <person name="King R."/>
        </authorList>
    </citation>
    <scope>NUCLEOTIDE SEQUENCE</scope>
</reference>
<feature type="region of interest" description="Disordered" evidence="1">
    <location>
        <begin position="1683"/>
        <end position="1711"/>
    </location>
</feature>
<name>A0A9P0GEF1_9CUCU</name>
<proteinExistence type="predicted"/>
<evidence type="ECO:0000259" key="2">
    <source>
        <dbReference type="Pfam" id="PF07539"/>
    </source>
</evidence>
<dbReference type="Pfam" id="PF20416">
    <property type="entry name" value="UTP20"/>
    <property type="match status" value="1"/>
</dbReference>
<dbReference type="GO" id="GO:0032040">
    <property type="term" value="C:small-subunit processome"/>
    <property type="evidence" value="ECO:0007669"/>
    <property type="project" value="TreeGrafter"/>
</dbReference>
<evidence type="ECO:0000259" key="3">
    <source>
        <dbReference type="Pfam" id="PF20416"/>
    </source>
</evidence>
<dbReference type="Gene3D" id="1.25.10.10">
    <property type="entry name" value="Leucine-rich Repeat Variant"/>
    <property type="match status" value="2"/>
</dbReference>
<feature type="domain" description="U3 small nucleolar RNA-associated protein 20 C-terminal" evidence="4">
    <location>
        <begin position="2359"/>
        <end position="2697"/>
    </location>
</feature>